<dbReference type="InterPro" id="IPR036865">
    <property type="entry name" value="CRAL-TRIO_dom_sf"/>
</dbReference>
<organism evidence="5">
    <name type="scientific">Soboliphyme baturini</name>
    <dbReference type="NCBI Taxonomy" id="241478"/>
    <lineage>
        <taxon>Eukaryota</taxon>
        <taxon>Metazoa</taxon>
        <taxon>Ecdysozoa</taxon>
        <taxon>Nematoda</taxon>
        <taxon>Enoplea</taxon>
        <taxon>Dorylaimia</taxon>
        <taxon>Dioctophymatida</taxon>
        <taxon>Dioctophymatoidea</taxon>
        <taxon>Soboliphymatidae</taxon>
        <taxon>Soboliphyme</taxon>
    </lineage>
</organism>
<dbReference type="Proteomes" id="UP000270296">
    <property type="component" value="Unassembled WGS sequence"/>
</dbReference>
<proteinExistence type="predicted"/>
<evidence type="ECO:0000313" key="3">
    <source>
        <dbReference type="EMBL" id="VDP02110.1"/>
    </source>
</evidence>
<reference evidence="5" key="1">
    <citation type="submission" date="2016-06" db="UniProtKB">
        <authorList>
            <consortium name="WormBaseParasite"/>
        </authorList>
    </citation>
    <scope>IDENTIFICATION</scope>
</reference>
<evidence type="ECO:0000259" key="2">
    <source>
        <dbReference type="PROSITE" id="PS50866"/>
    </source>
</evidence>
<dbReference type="Gene3D" id="2.60.120.680">
    <property type="entry name" value="GOLD domain"/>
    <property type="match status" value="1"/>
</dbReference>
<reference evidence="3 4" key="2">
    <citation type="submission" date="2018-11" db="EMBL/GenBank/DDBJ databases">
        <authorList>
            <consortium name="Pathogen Informatics"/>
        </authorList>
    </citation>
    <scope>NUCLEOTIDE SEQUENCE [LARGE SCALE GENOMIC DNA]</scope>
</reference>
<dbReference type="PROSITE" id="PS50866">
    <property type="entry name" value="GOLD"/>
    <property type="match status" value="1"/>
</dbReference>
<dbReference type="Pfam" id="PF00650">
    <property type="entry name" value="CRAL_TRIO"/>
    <property type="match status" value="1"/>
</dbReference>
<dbReference type="PROSITE" id="PS50191">
    <property type="entry name" value="CRAL_TRIO"/>
    <property type="match status" value="1"/>
</dbReference>
<dbReference type="AlphaFoldDB" id="A0A183IJB1"/>
<feature type="domain" description="GOLD" evidence="2">
    <location>
        <begin position="277"/>
        <end position="382"/>
    </location>
</feature>
<dbReference type="InterPro" id="IPR036598">
    <property type="entry name" value="GOLD_dom_sf"/>
</dbReference>
<name>A0A183IJB1_9BILA</name>
<dbReference type="SUPFAM" id="SSF52087">
    <property type="entry name" value="CRAL/TRIO domain"/>
    <property type="match status" value="1"/>
</dbReference>
<protein>
    <submittedName>
        <fullName evidence="5">CRAL-TRIO domain-containing protein</fullName>
    </submittedName>
</protein>
<dbReference type="InterPro" id="IPR053302">
    <property type="entry name" value="CRAL-TRIO_domain"/>
</dbReference>
<dbReference type="EMBL" id="UZAM01007904">
    <property type="protein sequence ID" value="VDP02110.1"/>
    <property type="molecule type" value="Genomic_DNA"/>
</dbReference>
<dbReference type="CDD" id="cd00170">
    <property type="entry name" value="SEC14"/>
    <property type="match status" value="1"/>
</dbReference>
<dbReference type="OrthoDB" id="1434354at2759"/>
<dbReference type="PANTHER" id="PTHR47159:SF5">
    <property type="entry name" value="CRAL-TRIO DOMAIN-CONTAINING PROTEIN"/>
    <property type="match status" value="1"/>
</dbReference>
<dbReference type="Pfam" id="PF25883">
    <property type="entry name" value="F28H7_8_C"/>
    <property type="match status" value="1"/>
</dbReference>
<evidence type="ECO:0000313" key="4">
    <source>
        <dbReference type="Proteomes" id="UP000270296"/>
    </source>
</evidence>
<dbReference type="PANTHER" id="PTHR47159">
    <property type="entry name" value="PROTEIN CBG07705-RELATED"/>
    <property type="match status" value="1"/>
</dbReference>
<dbReference type="SMART" id="SM00516">
    <property type="entry name" value="SEC14"/>
    <property type="match status" value="1"/>
</dbReference>
<dbReference type="InterPro" id="IPR009038">
    <property type="entry name" value="GOLD_dom"/>
</dbReference>
<feature type="domain" description="CRAL-TRIO" evidence="1">
    <location>
        <begin position="86"/>
        <end position="249"/>
    </location>
</feature>
<accession>A0A183IJB1</accession>
<evidence type="ECO:0000313" key="5">
    <source>
        <dbReference type="WBParaSite" id="SBAD_0000387701-mRNA-1"/>
    </source>
</evidence>
<dbReference type="InterPro" id="IPR058960">
    <property type="entry name" value="Ctg-1-like_C"/>
</dbReference>
<dbReference type="InterPro" id="IPR001251">
    <property type="entry name" value="CRAL-TRIO_dom"/>
</dbReference>
<gene>
    <name evidence="3" type="ORF">SBAD_LOCUS3707</name>
</gene>
<evidence type="ECO:0000259" key="1">
    <source>
        <dbReference type="PROSITE" id="PS50191"/>
    </source>
</evidence>
<dbReference type="Gene3D" id="3.40.525.10">
    <property type="entry name" value="CRAL-TRIO lipid binding domain"/>
    <property type="match status" value="1"/>
</dbReference>
<dbReference type="WBParaSite" id="SBAD_0000387701-mRNA-1">
    <property type="protein sequence ID" value="SBAD_0000387701-mRNA-1"/>
    <property type="gene ID" value="SBAD_0000387701"/>
</dbReference>
<dbReference type="SUPFAM" id="SSF101576">
    <property type="entry name" value="Supernatant protein factor (SPF), C-terminal domain"/>
    <property type="match status" value="1"/>
</dbReference>
<sequence length="396" mass="45770">MCRRTISSYASLPRGATMFFQEDTTVIELRRRLGSLLTEKYGTHFNLLRWTKLEHGNVSETYLRLKQHLIIRRHFRLDHIVEEMPDNDLICKYYPLSYIGPCGKGNNHLLVMDELGRVDLRGLSQCVFLEQLYEKMNVIEHATGSQAGVVYVVDLDGLKLDLALIGMVNMFRTWWTVLGDNYVGWVEQCFLINTPWFFGKVWNIFLAALPQLTSMPICILGKDWHKELLKFVEADQLPKYWGGNMVDENGDERCSSKIQYPLSEKIPKKLYWKSQISGDYFNDYQILSVSAGAKTNLTFHVKEADVTIRWNMYANEDYGFVLRFSENAASDVNDILYPYLDYPGKVAPSDQSLYHSGTGFYYFCFVNNAWIQSANIKYQIEFVSKSGQPADVMKLT</sequence>
<keyword evidence="4" id="KW-1185">Reference proteome</keyword>